<dbReference type="PANTHER" id="PTHR34512:SF30">
    <property type="entry name" value="OUTER MEMBRANE PROTEIN ASSEMBLY FACTOR BAMB"/>
    <property type="match status" value="1"/>
</dbReference>
<dbReference type="Gene3D" id="2.130.10.10">
    <property type="entry name" value="YVTN repeat-like/Quinoprotein amine dehydrogenase"/>
    <property type="match status" value="1"/>
</dbReference>
<dbReference type="InterPro" id="IPR011047">
    <property type="entry name" value="Quinoprotein_ADH-like_sf"/>
</dbReference>
<evidence type="ECO:0000259" key="2">
    <source>
        <dbReference type="Pfam" id="PF13360"/>
    </source>
</evidence>
<dbReference type="PANTHER" id="PTHR34512">
    <property type="entry name" value="CELL SURFACE PROTEIN"/>
    <property type="match status" value="1"/>
</dbReference>
<sequence>MPSDPDEGSALVFDLVEHDEPGPGGVPGALGPDGTVQVAAFAVLDDADSEPDVPPARGADAWRRTVPTVAAVLAIALGTGIASDGVRDAARIERMRDFGGAVEDVSTPLTEKWSWDGTVGVGQGWDGTEAMVLDDVLAFQSGRSLVALDPATGEEAWDVPLGDDPACGPKGISPYEGMSVRSTSLLVCLYGTAADREVVTVRPDGTVSAPRTLDPSDTRRHGPGRPGADGTVLRVTRIGPESQVDLGDARCEDTGECSGTIAAGRDVGLRAEDAVTGEELWTVTVPFEEADVWECLDGSWQDQSSGSAFDGEVKPDVFGAQVATDLVRLNGCGVAATVTPDGVVLLDPEPAPGTGYVESLGLGGYVYLDYSGPGRTVVYAADGAVVTELPGYVRGPTIADGTGPDTLLGTDETGQRLLGYGADGVPRWDVEVQAPEQVFLAQVGRTAVVSAHGTAVWGRDVGTGEERWRWDVSAEGDVVFQIFTDGRAVLLLLTGTELGVSRMVSLDAATGELLWQESSEAAAARQDVATGAIDENAPAPTLVAVDGHLLEVTRTGVRGLG</sequence>
<reference evidence="4" key="1">
    <citation type="journal article" date="2019" name="Int. J. Syst. Evol. Microbiol.">
        <title>The Global Catalogue of Microorganisms (GCM) 10K type strain sequencing project: providing services to taxonomists for standard genome sequencing and annotation.</title>
        <authorList>
            <consortium name="The Broad Institute Genomics Platform"/>
            <consortium name="The Broad Institute Genome Sequencing Center for Infectious Disease"/>
            <person name="Wu L."/>
            <person name="Ma J."/>
        </authorList>
    </citation>
    <scope>NUCLEOTIDE SEQUENCE [LARGE SCALE GENOMIC DNA]</scope>
    <source>
        <strain evidence="4">CCUG 42722</strain>
    </source>
</reference>
<proteinExistence type="predicted"/>
<evidence type="ECO:0000313" key="4">
    <source>
        <dbReference type="Proteomes" id="UP001596011"/>
    </source>
</evidence>
<organism evidence="3 4">
    <name type="scientific">Promicromonospora alba</name>
    <dbReference type="NCBI Taxonomy" id="1616110"/>
    <lineage>
        <taxon>Bacteria</taxon>
        <taxon>Bacillati</taxon>
        <taxon>Actinomycetota</taxon>
        <taxon>Actinomycetes</taxon>
        <taxon>Micrococcales</taxon>
        <taxon>Promicromonosporaceae</taxon>
        <taxon>Promicromonospora</taxon>
    </lineage>
</organism>
<accession>A0ABV9HD84</accession>
<dbReference type="RefSeq" id="WP_377132850.1">
    <property type="nucleotide sequence ID" value="NZ_JBHSFI010000002.1"/>
</dbReference>
<feature type="domain" description="Pyrrolo-quinoline quinone repeat" evidence="2">
    <location>
        <begin position="412"/>
        <end position="543"/>
    </location>
</feature>
<evidence type="ECO:0000256" key="1">
    <source>
        <dbReference type="SAM" id="MobiDB-lite"/>
    </source>
</evidence>
<dbReference type="InterPro" id="IPR002372">
    <property type="entry name" value="PQQ_rpt_dom"/>
</dbReference>
<keyword evidence="4" id="KW-1185">Reference proteome</keyword>
<name>A0ABV9HD84_9MICO</name>
<comment type="caution">
    <text evidence="3">The sequence shown here is derived from an EMBL/GenBank/DDBJ whole genome shotgun (WGS) entry which is preliminary data.</text>
</comment>
<dbReference type="SUPFAM" id="SSF50998">
    <property type="entry name" value="Quinoprotein alcohol dehydrogenase-like"/>
    <property type="match status" value="1"/>
</dbReference>
<gene>
    <name evidence="3" type="ORF">ACFO6V_04970</name>
</gene>
<dbReference type="Pfam" id="PF13360">
    <property type="entry name" value="PQQ_2"/>
    <property type="match status" value="1"/>
</dbReference>
<evidence type="ECO:0000313" key="3">
    <source>
        <dbReference type="EMBL" id="MFC4627576.1"/>
    </source>
</evidence>
<feature type="region of interest" description="Disordered" evidence="1">
    <location>
        <begin position="203"/>
        <end position="230"/>
    </location>
</feature>
<dbReference type="InterPro" id="IPR015943">
    <property type="entry name" value="WD40/YVTN_repeat-like_dom_sf"/>
</dbReference>
<dbReference type="Proteomes" id="UP001596011">
    <property type="component" value="Unassembled WGS sequence"/>
</dbReference>
<protein>
    <recommendedName>
        <fullName evidence="2">Pyrrolo-quinoline quinone repeat domain-containing protein</fullName>
    </recommendedName>
</protein>
<dbReference type="EMBL" id="JBHSFI010000002">
    <property type="protein sequence ID" value="MFC4627576.1"/>
    <property type="molecule type" value="Genomic_DNA"/>
</dbReference>